<dbReference type="AlphaFoldDB" id="A0A4S1WID9"/>
<organism evidence="3 4">
    <name type="scientific">Sphingomonas naasensis</name>
    <dbReference type="NCBI Taxonomy" id="1344951"/>
    <lineage>
        <taxon>Bacteria</taxon>
        <taxon>Pseudomonadati</taxon>
        <taxon>Pseudomonadota</taxon>
        <taxon>Alphaproteobacteria</taxon>
        <taxon>Sphingomonadales</taxon>
        <taxon>Sphingomonadaceae</taxon>
        <taxon>Sphingomonas</taxon>
    </lineage>
</organism>
<keyword evidence="1" id="KW-1188">Viral release from host cell</keyword>
<evidence type="ECO:0000259" key="2">
    <source>
        <dbReference type="Pfam" id="PF17289"/>
    </source>
</evidence>
<dbReference type="Pfam" id="PF03237">
    <property type="entry name" value="Terminase_6N"/>
    <property type="match status" value="1"/>
</dbReference>
<dbReference type="EMBL" id="SRXU01000005">
    <property type="protein sequence ID" value="TGX41450.1"/>
    <property type="molecule type" value="Genomic_DNA"/>
</dbReference>
<evidence type="ECO:0000313" key="3">
    <source>
        <dbReference type="EMBL" id="TGX41450.1"/>
    </source>
</evidence>
<evidence type="ECO:0000256" key="1">
    <source>
        <dbReference type="ARBA" id="ARBA00022612"/>
    </source>
</evidence>
<dbReference type="InterPro" id="IPR027417">
    <property type="entry name" value="P-loop_NTPase"/>
</dbReference>
<dbReference type="RefSeq" id="WP_135985427.1">
    <property type="nucleotide sequence ID" value="NZ_JAASQM010000003.1"/>
</dbReference>
<name>A0A4S1WID9_9SPHN</name>
<keyword evidence="4" id="KW-1185">Reference proteome</keyword>
<protein>
    <submittedName>
        <fullName evidence="3">ATP-binding protein</fullName>
    </submittedName>
</protein>
<accession>A0A4S1WID9</accession>
<keyword evidence="3" id="KW-0067">ATP-binding</keyword>
<evidence type="ECO:0000313" key="4">
    <source>
        <dbReference type="Proteomes" id="UP000309848"/>
    </source>
</evidence>
<comment type="caution">
    <text evidence="3">The sequence shown here is derived from an EMBL/GenBank/DDBJ whole genome shotgun (WGS) entry which is preliminary data.</text>
</comment>
<keyword evidence="3" id="KW-0547">Nucleotide-binding</keyword>
<dbReference type="Gene3D" id="3.30.420.240">
    <property type="match status" value="1"/>
</dbReference>
<reference evidence="3 4" key="1">
    <citation type="submission" date="2019-04" db="EMBL/GenBank/DDBJ databases">
        <title>Sphingomonas psychrotolerans sp. nov., isolated from soil in the Tianshan Mountains, Xinjiang, China.</title>
        <authorList>
            <person name="Luo Y."/>
            <person name="Sheng H."/>
        </authorList>
    </citation>
    <scope>NUCLEOTIDE SEQUENCE [LARGE SCALE GENOMIC DNA]</scope>
    <source>
        <strain evidence="3 4">KIS18-15</strain>
    </source>
</reference>
<dbReference type="OrthoDB" id="4519042at2"/>
<dbReference type="GO" id="GO:0005524">
    <property type="term" value="F:ATP binding"/>
    <property type="evidence" value="ECO:0007669"/>
    <property type="project" value="UniProtKB-KW"/>
</dbReference>
<sequence>MAAAYSQAEQAALDPRWRDCISGLSEIDARVLEKHWPWWRRPDQTPPSGEWRAWLVMAGRGFGKTRMGAEWVRAQAERNPKLRIALVGATQEDVRRVMIEGESGLLAVAGWQRRPSWEPSIGRLKWPGGAQAEVFAASEPDKLRGPQHHIAWADEIGKWANGEDTWDNLLMSLRMGKAQVVATTTPRPVALVRRLVADASVIKTCGATMVNRANLARGFFDAMGIYAGTRLGRQELHGELLDDVPDALWTRDMVERARIGAAPELVRVVIGVDPPASAGGDACGIVAVGLGRDRRGYVLEDASVHGASPEGWARAVAACAARHRAERVVAEKNQGGDMVASVLRGADSGLPVTLVHATRGKVSRAEPVALLYEAGRAWHVGGFSALEDELCGLQAGGGYEGPGRSPDRADALVWAMTELMLGKRGAARVTLL</sequence>
<dbReference type="InterPro" id="IPR035421">
    <property type="entry name" value="Terminase_6C"/>
</dbReference>
<dbReference type="Pfam" id="PF17289">
    <property type="entry name" value="Terminase_6C"/>
    <property type="match status" value="1"/>
</dbReference>
<gene>
    <name evidence="3" type="ORF">E5A74_12520</name>
</gene>
<feature type="domain" description="Terminase large subunit gp17-like C-terminal" evidence="2">
    <location>
        <begin position="270"/>
        <end position="417"/>
    </location>
</feature>
<dbReference type="Proteomes" id="UP000309848">
    <property type="component" value="Unassembled WGS sequence"/>
</dbReference>
<proteinExistence type="predicted"/>
<dbReference type="Gene3D" id="3.40.50.300">
    <property type="entry name" value="P-loop containing nucleotide triphosphate hydrolases"/>
    <property type="match status" value="1"/>
</dbReference>